<evidence type="ECO:0000313" key="1">
    <source>
        <dbReference type="EMBL" id="KKL44543.1"/>
    </source>
</evidence>
<sequence length="63" mass="7189">MIGILAICECGRKFLRGIYPQKKCYVCDSIEVTIKSKGNDRAFILMLGHGKANLFRDLNRRRG</sequence>
<name>A0A0F9C5H1_9ZZZZ</name>
<reference evidence="1" key="1">
    <citation type="journal article" date="2015" name="Nature">
        <title>Complex archaea that bridge the gap between prokaryotes and eukaryotes.</title>
        <authorList>
            <person name="Spang A."/>
            <person name="Saw J.H."/>
            <person name="Jorgensen S.L."/>
            <person name="Zaremba-Niedzwiedzka K."/>
            <person name="Martijn J."/>
            <person name="Lind A.E."/>
            <person name="van Eijk R."/>
            <person name="Schleper C."/>
            <person name="Guy L."/>
            <person name="Ettema T.J."/>
        </authorList>
    </citation>
    <scope>NUCLEOTIDE SEQUENCE</scope>
</reference>
<dbReference type="AlphaFoldDB" id="A0A0F9C5H1"/>
<comment type="caution">
    <text evidence="1">The sequence shown here is derived from an EMBL/GenBank/DDBJ whole genome shotgun (WGS) entry which is preliminary data.</text>
</comment>
<gene>
    <name evidence="1" type="ORF">LCGC14_2364650</name>
</gene>
<proteinExistence type="predicted"/>
<protein>
    <submittedName>
        <fullName evidence="1">Uncharacterized protein</fullName>
    </submittedName>
</protein>
<accession>A0A0F9C5H1</accession>
<dbReference type="EMBL" id="LAZR01034720">
    <property type="protein sequence ID" value="KKL44543.1"/>
    <property type="molecule type" value="Genomic_DNA"/>
</dbReference>
<organism evidence="1">
    <name type="scientific">marine sediment metagenome</name>
    <dbReference type="NCBI Taxonomy" id="412755"/>
    <lineage>
        <taxon>unclassified sequences</taxon>
        <taxon>metagenomes</taxon>
        <taxon>ecological metagenomes</taxon>
    </lineage>
</organism>